<reference evidence="1" key="1">
    <citation type="submission" date="2020-08" db="EMBL/GenBank/DDBJ databases">
        <title>Multicomponent nature underlies the extraordinary mechanical properties of spider dragline silk.</title>
        <authorList>
            <person name="Kono N."/>
            <person name="Nakamura H."/>
            <person name="Mori M."/>
            <person name="Yoshida Y."/>
            <person name="Ohtoshi R."/>
            <person name="Malay A.D."/>
            <person name="Moran D.A.P."/>
            <person name="Tomita M."/>
            <person name="Numata K."/>
            <person name="Arakawa K."/>
        </authorList>
    </citation>
    <scope>NUCLEOTIDE SEQUENCE</scope>
</reference>
<gene>
    <name evidence="1" type="ORF">NPIL_532741</name>
</gene>
<comment type="caution">
    <text evidence="1">The sequence shown here is derived from an EMBL/GenBank/DDBJ whole genome shotgun (WGS) entry which is preliminary data.</text>
</comment>
<dbReference type="Proteomes" id="UP000887013">
    <property type="component" value="Unassembled WGS sequence"/>
</dbReference>
<dbReference type="EMBL" id="BMAW01047105">
    <property type="protein sequence ID" value="GFS59196.1"/>
    <property type="molecule type" value="Genomic_DNA"/>
</dbReference>
<proteinExistence type="predicted"/>
<evidence type="ECO:0000313" key="2">
    <source>
        <dbReference type="Proteomes" id="UP000887013"/>
    </source>
</evidence>
<organism evidence="1 2">
    <name type="scientific">Nephila pilipes</name>
    <name type="common">Giant wood spider</name>
    <name type="synonym">Nephila maculata</name>
    <dbReference type="NCBI Taxonomy" id="299642"/>
    <lineage>
        <taxon>Eukaryota</taxon>
        <taxon>Metazoa</taxon>
        <taxon>Ecdysozoa</taxon>
        <taxon>Arthropoda</taxon>
        <taxon>Chelicerata</taxon>
        <taxon>Arachnida</taxon>
        <taxon>Araneae</taxon>
        <taxon>Araneomorphae</taxon>
        <taxon>Entelegynae</taxon>
        <taxon>Araneoidea</taxon>
        <taxon>Nephilidae</taxon>
        <taxon>Nephila</taxon>
    </lineage>
</organism>
<accession>A0A8X6ISY3</accession>
<sequence length="106" mass="12038">MARWPGFCLQALFHKDTSVEECWMHIHDWGSEAHRVAGQRYQPLMCINIFHTVVSLWRGAQTSSEGLDLSSARILGWPKGTLAPVTEATLPMQLSPCRISRQMRCL</sequence>
<name>A0A8X6ISY3_NEPPI</name>
<evidence type="ECO:0000313" key="1">
    <source>
        <dbReference type="EMBL" id="GFS59196.1"/>
    </source>
</evidence>
<dbReference type="AlphaFoldDB" id="A0A8X6ISY3"/>
<keyword evidence="2" id="KW-1185">Reference proteome</keyword>
<protein>
    <submittedName>
        <fullName evidence="1">Uncharacterized protein</fullName>
    </submittedName>
</protein>